<keyword evidence="3" id="KW-0472">Membrane</keyword>
<dbReference type="GO" id="GO:0006694">
    <property type="term" value="P:steroid biosynthetic process"/>
    <property type="evidence" value="ECO:0007669"/>
    <property type="project" value="InterPro"/>
</dbReference>
<dbReference type="PANTHER" id="PTHR43245">
    <property type="entry name" value="BIFUNCTIONAL POLYMYXIN RESISTANCE PROTEIN ARNA"/>
    <property type="match status" value="1"/>
</dbReference>
<sequence length="517" mass="59579">MKKLRKSIRRTAKNIKIGRKKAPERPPTPPPPRPSATADKPWRVLITGGAGHVAQQLVAQLEDQVRDQLTKEVGAWMTWEFEHNQKQHIPAKSVKRRRDNLIVLIDQEVEKLLRTRLQIVLVDVFDIGHSSYENHVALVKGSFTNETKMKTALERVDTVFHLAAVGMTGYYAVSFLIHTTKYKTNFQRDRAACLAINSIGTMKFLNWCKIQGVQRFVYVSSIGTIFDGKPLINSEENHGVYPDKHYNHYCESKRHAELIVYKATSDQMKTIILRFNGIYGPGEKRVTERVVNFMKSGWWIATCKPKGVEAVTQLSSVGNCVQALIKADVALRYADAKQGRIYNIMDRNPVGTFSFWNPLNEGFGFSPPFLTIHPYILRVLAYICEIIAFIFRLDPLFSVLELDLLCVTTTFSLDRAIRELYYRPEDSPMNEIVEMYVGRVKKKDLYGNPTAEFTEEWKKFLQRRTYFLKFMAFLAFVGVIVTSYYGFHAAVPFIEHYRGYFRMIYSRIILPIIAIFI</sequence>
<keyword evidence="5" id="KW-1185">Reference proteome</keyword>
<dbReference type="Proteomes" id="UP000095282">
    <property type="component" value="Unplaced"/>
</dbReference>
<organism evidence="5 6">
    <name type="scientific">Caenorhabditis tropicalis</name>
    <dbReference type="NCBI Taxonomy" id="1561998"/>
    <lineage>
        <taxon>Eukaryota</taxon>
        <taxon>Metazoa</taxon>
        <taxon>Ecdysozoa</taxon>
        <taxon>Nematoda</taxon>
        <taxon>Chromadorea</taxon>
        <taxon>Rhabditida</taxon>
        <taxon>Rhabditina</taxon>
        <taxon>Rhabditomorpha</taxon>
        <taxon>Rhabditoidea</taxon>
        <taxon>Rhabditidae</taxon>
        <taxon>Peloderinae</taxon>
        <taxon>Caenorhabditis</taxon>
    </lineage>
</organism>
<comment type="similarity">
    <text evidence="1">Belongs to the 3-beta-HSD family.</text>
</comment>
<dbReference type="Pfam" id="PF01073">
    <property type="entry name" value="3Beta_HSD"/>
    <property type="match status" value="1"/>
</dbReference>
<evidence type="ECO:0000256" key="2">
    <source>
        <dbReference type="SAM" id="MobiDB-lite"/>
    </source>
</evidence>
<dbReference type="AlphaFoldDB" id="A0A1I7T729"/>
<dbReference type="eggNOG" id="KOG1430">
    <property type="taxonomic scope" value="Eukaryota"/>
</dbReference>
<feature type="compositionally biased region" description="Basic residues" evidence="2">
    <location>
        <begin position="1"/>
        <end position="22"/>
    </location>
</feature>
<evidence type="ECO:0000313" key="6">
    <source>
        <dbReference type="WBParaSite" id="Csp11.Scaffold525.g3044.t2"/>
    </source>
</evidence>
<dbReference type="WBParaSite" id="Csp11.Scaffold525.g3044.t2">
    <property type="protein sequence ID" value="Csp11.Scaffold525.g3044.t2"/>
    <property type="gene ID" value="Csp11.Scaffold525.g3044"/>
</dbReference>
<dbReference type="STRING" id="1561998.A0A1I7T729"/>
<reference evidence="6" key="1">
    <citation type="submission" date="2016-11" db="UniProtKB">
        <authorList>
            <consortium name="WormBaseParasite"/>
        </authorList>
    </citation>
    <scope>IDENTIFICATION</scope>
</reference>
<evidence type="ECO:0000259" key="4">
    <source>
        <dbReference type="Pfam" id="PF01073"/>
    </source>
</evidence>
<evidence type="ECO:0000256" key="1">
    <source>
        <dbReference type="ARBA" id="ARBA00009219"/>
    </source>
</evidence>
<name>A0A1I7T729_9PELO</name>
<keyword evidence="3" id="KW-1133">Transmembrane helix</keyword>
<proteinExistence type="inferred from homology"/>
<feature type="region of interest" description="Disordered" evidence="2">
    <location>
        <begin position="1"/>
        <end position="39"/>
    </location>
</feature>
<protein>
    <submittedName>
        <fullName evidence="6">3Beta_HSD domain-containing protein</fullName>
    </submittedName>
</protein>
<dbReference type="GO" id="GO:0016616">
    <property type="term" value="F:oxidoreductase activity, acting on the CH-OH group of donors, NAD or NADP as acceptor"/>
    <property type="evidence" value="ECO:0007669"/>
    <property type="project" value="InterPro"/>
</dbReference>
<dbReference type="InterPro" id="IPR036291">
    <property type="entry name" value="NAD(P)-bd_dom_sf"/>
</dbReference>
<feature type="compositionally biased region" description="Pro residues" evidence="2">
    <location>
        <begin position="25"/>
        <end position="34"/>
    </location>
</feature>
<dbReference type="InterPro" id="IPR050177">
    <property type="entry name" value="Lipid_A_modif_metabolic_enz"/>
</dbReference>
<evidence type="ECO:0000313" key="5">
    <source>
        <dbReference type="Proteomes" id="UP000095282"/>
    </source>
</evidence>
<dbReference type="SUPFAM" id="SSF51735">
    <property type="entry name" value="NAD(P)-binding Rossmann-fold domains"/>
    <property type="match status" value="1"/>
</dbReference>
<dbReference type="InterPro" id="IPR002225">
    <property type="entry name" value="3Beta_OHSteriod_DH/Estase"/>
</dbReference>
<dbReference type="Gene3D" id="3.40.50.720">
    <property type="entry name" value="NAD(P)-binding Rossmann-like Domain"/>
    <property type="match status" value="1"/>
</dbReference>
<accession>A0A1I7T729</accession>
<feature type="domain" description="3-beta hydroxysteroid dehydrogenase/isomerase" evidence="4">
    <location>
        <begin position="134"/>
        <end position="367"/>
    </location>
</feature>
<keyword evidence="3" id="KW-0812">Transmembrane</keyword>
<feature type="transmembrane region" description="Helical" evidence="3">
    <location>
        <begin position="158"/>
        <end position="177"/>
    </location>
</feature>
<feature type="transmembrane region" description="Helical" evidence="3">
    <location>
        <begin position="466"/>
        <end position="487"/>
    </location>
</feature>
<evidence type="ECO:0000256" key="3">
    <source>
        <dbReference type="SAM" id="Phobius"/>
    </source>
</evidence>